<dbReference type="EMBL" id="GBXM01068823">
    <property type="protein sequence ID" value="JAH39754.1"/>
    <property type="molecule type" value="Transcribed_RNA"/>
</dbReference>
<reference evidence="1" key="1">
    <citation type="submission" date="2014-11" db="EMBL/GenBank/DDBJ databases">
        <authorList>
            <person name="Amaro Gonzalez C."/>
        </authorList>
    </citation>
    <scope>NUCLEOTIDE SEQUENCE</scope>
</reference>
<dbReference type="AlphaFoldDB" id="A0A0E9SEI4"/>
<evidence type="ECO:0000313" key="1">
    <source>
        <dbReference type="EMBL" id="JAH39754.1"/>
    </source>
</evidence>
<protein>
    <submittedName>
        <fullName evidence="1">Uncharacterized protein</fullName>
    </submittedName>
</protein>
<accession>A0A0E9SEI4</accession>
<proteinExistence type="predicted"/>
<sequence length="54" mass="6278">MVFIVHLHANDSDLIVDYVCHHQFLNLNILSMHTFTALGSIHNYQIKIHNTNSF</sequence>
<name>A0A0E9SEI4_ANGAN</name>
<reference evidence="1" key="2">
    <citation type="journal article" date="2015" name="Fish Shellfish Immunol.">
        <title>Early steps in the European eel (Anguilla anguilla)-Vibrio vulnificus interaction in the gills: Role of the RtxA13 toxin.</title>
        <authorList>
            <person name="Callol A."/>
            <person name="Pajuelo D."/>
            <person name="Ebbesson L."/>
            <person name="Teles M."/>
            <person name="MacKenzie S."/>
            <person name="Amaro C."/>
        </authorList>
    </citation>
    <scope>NUCLEOTIDE SEQUENCE</scope>
</reference>
<organism evidence="1">
    <name type="scientific">Anguilla anguilla</name>
    <name type="common">European freshwater eel</name>
    <name type="synonym">Muraena anguilla</name>
    <dbReference type="NCBI Taxonomy" id="7936"/>
    <lineage>
        <taxon>Eukaryota</taxon>
        <taxon>Metazoa</taxon>
        <taxon>Chordata</taxon>
        <taxon>Craniata</taxon>
        <taxon>Vertebrata</taxon>
        <taxon>Euteleostomi</taxon>
        <taxon>Actinopterygii</taxon>
        <taxon>Neopterygii</taxon>
        <taxon>Teleostei</taxon>
        <taxon>Anguilliformes</taxon>
        <taxon>Anguillidae</taxon>
        <taxon>Anguilla</taxon>
    </lineage>
</organism>